<dbReference type="GeneID" id="36565030"/>
<keyword evidence="3" id="KW-1185">Reference proteome</keyword>
<accession>A0A2P7YV58</accession>
<comment type="subcellular location">
    <subcellularLocation>
        <location evidence="1">Mitochondrion</location>
    </subcellularLocation>
</comment>
<keyword evidence="1" id="KW-0687">Ribonucleoprotein</keyword>
<evidence type="ECO:0000313" key="2">
    <source>
        <dbReference type="EMBL" id="PSK39831.1"/>
    </source>
</evidence>
<reference evidence="2 3" key="1">
    <citation type="submission" date="2018-03" db="EMBL/GenBank/DDBJ databases">
        <title>Candida pseudohaemulonii genome assembly and annotation.</title>
        <authorList>
            <person name="Munoz J.F."/>
            <person name="Gade L.G."/>
            <person name="Chow N.A."/>
            <person name="Litvintseva A.P."/>
            <person name="Loparev V.N."/>
            <person name="Cuomo C.A."/>
        </authorList>
    </citation>
    <scope>NUCLEOTIDE SEQUENCE [LARGE SCALE GENOMIC DNA]</scope>
    <source>
        <strain evidence="2 3">B12108</strain>
    </source>
</reference>
<dbReference type="InterPro" id="IPR016340">
    <property type="entry name" value="Ribosomal_mL60"/>
</dbReference>
<evidence type="ECO:0000313" key="3">
    <source>
        <dbReference type="Proteomes" id="UP000241107"/>
    </source>
</evidence>
<dbReference type="EMBL" id="PYFQ01000002">
    <property type="protein sequence ID" value="PSK39831.1"/>
    <property type="molecule type" value="Genomic_DNA"/>
</dbReference>
<protein>
    <recommendedName>
        <fullName evidence="1">Large ribosomal subunit protein mL60</fullName>
    </recommendedName>
</protein>
<sequence>MLGAFRSTLVAYGGYLWKKAPRMSQPQKQRLRRRMQLVDHNIEVLYQSLKPENEVSTGFKKIDALKFDFPKEYELLTKDKYTTFDKKVRGYRKSVHFVPKWTKKSFRDNPKNF</sequence>
<keyword evidence="1" id="KW-0689">Ribosomal protein</keyword>
<proteinExistence type="predicted"/>
<dbReference type="RefSeq" id="XP_024714921.1">
    <property type="nucleotide sequence ID" value="XM_024857041.1"/>
</dbReference>
<comment type="subunit">
    <text evidence="1">Component of the mitochondrial large ribosomal subunit.</text>
</comment>
<dbReference type="PANTHER" id="PTHR28271">
    <property type="entry name" value="54S RIBOSOMAL PROTEIN L31, MITOCHONDRIAL"/>
    <property type="match status" value="1"/>
</dbReference>
<gene>
    <name evidence="2" type="ORF">C7M61_001640</name>
</gene>
<dbReference type="AlphaFoldDB" id="A0A2P7YV58"/>
<dbReference type="PIRSF" id="PIRSF002216">
    <property type="entry name" value="MRPL31_prd"/>
    <property type="match status" value="1"/>
</dbReference>
<dbReference type="VEuPathDB" id="FungiDB:C7M61_001640"/>
<evidence type="ECO:0000256" key="1">
    <source>
        <dbReference type="PIRNR" id="PIRNR002216"/>
    </source>
</evidence>
<dbReference type="Proteomes" id="UP000241107">
    <property type="component" value="Unassembled WGS sequence"/>
</dbReference>
<comment type="caution">
    <text evidence="2">The sequence shown here is derived from an EMBL/GenBank/DDBJ whole genome shotgun (WGS) entry which is preliminary data.</text>
</comment>
<dbReference type="PANTHER" id="PTHR28271:SF1">
    <property type="entry name" value="LARGE RIBOSOMAL SUBUNIT PROTEIN ML60"/>
    <property type="match status" value="1"/>
</dbReference>
<organism evidence="2 3">
    <name type="scientific">Candidozyma pseudohaemuli</name>
    <dbReference type="NCBI Taxonomy" id="418784"/>
    <lineage>
        <taxon>Eukaryota</taxon>
        <taxon>Fungi</taxon>
        <taxon>Dikarya</taxon>
        <taxon>Ascomycota</taxon>
        <taxon>Saccharomycotina</taxon>
        <taxon>Pichiomycetes</taxon>
        <taxon>Metschnikowiaceae</taxon>
        <taxon>Candidozyma</taxon>
    </lineage>
</organism>
<dbReference type="GO" id="GO:0005762">
    <property type="term" value="C:mitochondrial large ribosomal subunit"/>
    <property type="evidence" value="ECO:0007669"/>
    <property type="project" value="UniProtKB-UniRule"/>
</dbReference>
<keyword evidence="1" id="KW-0496">Mitochondrion</keyword>
<dbReference type="Pfam" id="PF09784">
    <property type="entry name" value="L31"/>
    <property type="match status" value="1"/>
</dbReference>
<dbReference type="GO" id="GO:0003735">
    <property type="term" value="F:structural constituent of ribosome"/>
    <property type="evidence" value="ECO:0007669"/>
    <property type="project" value="UniProtKB-UniRule"/>
</dbReference>
<dbReference type="STRING" id="418784.A0A2P7YV58"/>
<name>A0A2P7YV58_9ASCO</name>
<dbReference type="OrthoDB" id="2332379at2759"/>
<dbReference type="GO" id="GO:0032543">
    <property type="term" value="P:mitochondrial translation"/>
    <property type="evidence" value="ECO:0007669"/>
    <property type="project" value="UniProtKB-UniRule"/>
</dbReference>